<evidence type="ECO:0000313" key="1">
    <source>
        <dbReference type="EMBL" id="KAA5612136.1"/>
    </source>
</evidence>
<keyword evidence="2" id="KW-1185">Reference proteome</keyword>
<accession>A0A5M6IV10</accession>
<sequence length="124" mass="14201">MPAAPAGAENDGTLRAELWRRFNGDDWAAYDALPARLRRRLQQHAYDPWAVNAWMLWRRYRRLHPTAERAEQALIRYFDHCERLERAAFAAAYARDFGLRLPHDAAGATVLRDAGQGASHRTAT</sequence>
<name>A0A5M6IV10_9PROT</name>
<organism evidence="1 2">
    <name type="scientific">Rhodovastum atsumiense</name>
    <dbReference type="NCBI Taxonomy" id="504468"/>
    <lineage>
        <taxon>Bacteria</taxon>
        <taxon>Pseudomonadati</taxon>
        <taxon>Pseudomonadota</taxon>
        <taxon>Alphaproteobacteria</taxon>
        <taxon>Acetobacterales</taxon>
        <taxon>Acetobacteraceae</taxon>
        <taxon>Rhodovastum</taxon>
    </lineage>
</organism>
<proteinExistence type="predicted"/>
<reference evidence="1 2" key="1">
    <citation type="submission" date="2019-09" db="EMBL/GenBank/DDBJ databases">
        <title>Genome sequence of Rhodovastum atsumiense, a diverse member of the Acetobacteraceae family of non-sulfur purple photosynthetic bacteria.</title>
        <authorList>
            <person name="Meyer T."/>
            <person name="Kyndt J."/>
        </authorList>
    </citation>
    <scope>NUCLEOTIDE SEQUENCE [LARGE SCALE GENOMIC DNA]</scope>
    <source>
        <strain evidence="1 2">DSM 21279</strain>
    </source>
</reference>
<protein>
    <submittedName>
        <fullName evidence="1">Uncharacterized protein</fullName>
    </submittedName>
</protein>
<dbReference type="EMBL" id="VWPK01000014">
    <property type="protein sequence ID" value="KAA5612136.1"/>
    <property type="molecule type" value="Genomic_DNA"/>
</dbReference>
<dbReference type="RefSeq" id="WP_150040743.1">
    <property type="nucleotide sequence ID" value="NZ_OW485601.1"/>
</dbReference>
<dbReference type="OrthoDB" id="7267739at2"/>
<comment type="caution">
    <text evidence="1">The sequence shown here is derived from an EMBL/GenBank/DDBJ whole genome shotgun (WGS) entry which is preliminary data.</text>
</comment>
<gene>
    <name evidence="1" type="ORF">F1189_10740</name>
</gene>
<dbReference type="InterPro" id="IPR045386">
    <property type="entry name" value="DUF6525"/>
</dbReference>
<dbReference type="AlphaFoldDB" id="A0A5M6IV10"/>
<dbReference type="Pfam" id="PF20135">
    <property type="entry name" value="DUF6525"/>
    <property type="match status" value="1"/>
</dbReference>
<dbReference type="Proteomes" id="UP000325255">
    <property type="component" value="Unassembled WGS sequence"/>
</dbReference>
<evidence type="ECO:0000313" key="2">
    <source>
        <dbReference type="Proteomes" id="UP000325255"/>
    </source>
</evidence>